<dbReference type="PROSITE" id="PS51334">
    <property type="entry name" value="PRONE"/>
    <property type="match status" value="1"/>
</dbReference>
<feature type="compositionally biased region" description="Low complexity" evidence="3">
    <location>
        <begin position="15"/>
        <end position="45"/>
    </location>
</feature>
<dbReference type="GO" id="GO:0005085">
    <property type="term" value="F:guanyl-nucleotide exchange factor activity"/>
    <property type="evidence" value="ECO:0007669"/>
    <property type="project" value="UniProtKB-UniRule"/>
</dbReference>
<dbReference type="InParanoid" id="A0A2R6RRJ5"/>
<evidence type="ECO:0000256" key="1">
    <source>
        <dbReference type="ARBA" id="ARBA00022658"/>
    </source>
</evidence>
<feature type="domain" description="PRONE" evidence="4">
    <location>
        <begin position="71"/>
        <end position="453"/>
    </location>
</feature>
<dbReference type="EMBL" id="NKQK01000003">
    <property type="protein sequence ID" value="PSS32644.1"/>
    <property type="molecule type" value="Genomic_DNA"/>
</dbReference>
<proteinExistence type="predicted"/>
<protein>
    <submittedName>
        <fullName evidence="5">Rop guanine nucleotide exchange factor like</fullName>
    </submittedName>
</protein>
<dbReference type="FunFam" id="1.20.58.2010:FF:000001">
    <property type="entry name" value="Rop guanine nucleotide exchange factor 14"/>
    <property type="match status" value="1"/>
</dbReference>
<reference evidence="5 6" key="1">
    <citation type="submission" date="2017-07" db="EMBL/GenBank/DDBJ databases">
        <title>An improved, manually edited Actinidia chinensis var. chinensis (kiwifruit) genome highlights the challenges associated with draft genomes and gene prediction in plants.</title>
        <authorList>
            <person name="Pilkington S."/>
            <person name="Crowhurst R."/>
            <person name="Hilario E."/>
            <person name="Nardozza S."/>
            <person name="Fraser L."/>
            <person name="Peng Y."/>
            <person name="Gunaseelan K."/>
            <person name="Simpson R."/>
            <person name="Tahir J."/>
            <person name="Deroles S."/>
            <person name="Templeton K."/>
            <person name="Luo Z."/>
            <person name="Davy M."/>
            <person name="Cheng C."/>
            <person name="Mcneilage M."/>
            <person name="Scaglione D."/>
            <person name="Liu Y."/>
            <person name="Zhang Q."/>
            <person name="Datson P."/>
            <person name="De Silva N."/>
            <person name="Gardiner S."/>
            <person name="Bassett H."/>
            <person name="Chagne D."/>
            <person name="Mccallum J."/>
            <person name="Dzierzon H."/>
            <person name="Deng C."/>
            <person name="Wang Y.-Y."/>
            <person name="Barron N."/>
            <person name="Manako K."/>
            <person name="Bowen J."/>
            <person name="Foster T."/>
            <person name="Erridge Z."/>
            <person name="Tiffin H."/>
            <person name="Waite C."/>
            <person name="Davies K."/>
            <person name="Grierson E."/>
            <person name="Laing W."/>
            <person name="Kirk R."/>
            <person name="Chen X."/>
            <person name="Wood M."/>
            <person name="Montefiori M."/>
            <person name="Brummell D."/>
            <person name="Schwinn K."/>
            <person name="Catanach A."/>
            <person name="Fullerton C."/>
            <person name="Li D."/>
            <person name="Meiyalaghan S."/>
            <person name="Nieuwenhuizen N."/>
            <person name="Read N."/>
            <person name="Prakash R."/>
            <person name="Hunter D."/>
            <person name="Zhang H."/>
            <person name="Mckenzie M."/>
            <person name="Knabel M."/>
            <person name="Harris A."/>
            <person name="Allan A."/>
            <person name="Chen A."/>
            <person name="Janssen B."/>
            <person name="Plunkett B."/>
            <person name="Dwamena C."/>
            <person name="Voogd C."/>
            <person name="Leif D."/>
            <person name="Lafferty D."/>
            <person name="Souleyre E."/>
            <person name="Varkonyi-Gasic E."/>
            <person name="Gambi F."/>
            <person name="Hanley J."/>
            <person name="Yao J.-L."/>
            <person name="Cheung J."/>
            <person name="David K."/>
            <person name="Warren B."/>
            <person name="Marsh K."/>
            <person name="Snowden K."/>
            <person name="Lin-Wang K."/>
            <person name="Brian L."/>
            <person name="Martinez-Sanchez M."/>
            <person name="Wang M."/>
            <person name="Ileperuma N."/>
            <person name="Macnee N."/>
            <person name="Campin R."/>
            <person name="Mcatee P."/>
            <person name="Drummond R."/>
            <person name="Espley R."/>
            <person name="Ireland H."/>
            <person name="Wu R."/>
            <person name="Atkinson R."/>
            <person name="Karunairetnam S."/>
            <person name="Bulley S."/>
            <person name="Chunkath S."/>
            <person name="Hanley Z."/>
            <person name="Storey R."/>
            <person name="Thrimawithana A."/>
            <person name="Thomson S."/>
            <person name="David C."/>
            <person name="Testolin R."/>
        </authorList>
    </citation>
    <scope>NUCLEOTIDE SEQUENCE [LARGE SCALE GENOMIC DNA]</scope>
    <source>
        <strain evidence="6">cv. Red5</strain>
        <tissue evidence="5">Young leaf</tissue>
    </source>
</reference>
<feature type="region of interest" description="Disordered" evidence="3">
    <location>
        <begin position="12"/>
        <end position="45"/>
    </location>
</feature>
<feature type="region of interest" description="Disordered" evidence="3">
    <location>
        <begin position="528"/>
        <end position="566"/>
    </location>
</feature>
<dbReference type="Gene3D" id="1.20.58.2010">
    <property type="entry name" value="PRONE domain, subdomain 1"/>
    <property type="match status" value="2"/>
</dbReference>
<dbReference type="FunFam" id="1.20.58.2010:FF:000004">
    <property type="entry name" value="Rop guanine nucleotide exchange factor 1"/>
    <property type="match status" value="1"/>
</dbReference>
<gene>
    <name evidence="5" type="ORF">CEY00_Acc02944</name>
</gene>
<accession>A0A2R6RRJ5</accession>
<feature type="compositionally biased region" description="Low complexity" evidence="3">
    <location>
        <begin position="531"/>
        <end position="544"/>
    </location>
</feature>
<dbReference type="InterPro" id="IPR038937">
    <property type="entry name" value="RopGEF"/>
</dbReference>
<dbReference type="OMA" id="TFWASKS"/>
<dbReference type="OrthoDB" id="10324606at2759"/>
<evidence type="ECO:0000313" key="6">
    <source>
        <dbReference type="Proteomes" id="UP000241394"/>
    </source>
</evidence>
<comment type="caution">
    <text evidence="5">The sequence shown here is derived from an EMBL/GenBank/DDBJ whole genome shotgun (WGS) entry which is preliminary data.</text>
</comment>
<dbReference type="Gramene" id="PSS32644">
    <property type="protein sequence ID" value="PSS32644"/>
    <property type="gene ID" value="CEY00_Acc02944"/>
</dbReference>
<feature type="compositionally biased region" description="Polar residues" evidence="3">
    <location>
        <begin position="545"/>
        <end position="566"/>
    </location>
</feature>
<keyword evidence="1 2" id="KW-0344">Guanine-nucleotide releasing factor</keyword>
<keyword evidence="6" id="KW-1185">Reference proteome</keyword>
<dbReference type="PANTHER" id="PTHR33101">
    <property type="entry name" value="ROP GUANINE NUCLEOTIDE EXCHANGE FACTOR 1"/>
    <property type="match status" value="1"/>
</dbReference>
<sequence>MEGLGDVIEVEFRESSSSSDSLVSEQSHSNSEDSSSPPSISWSVQKSDLPNCAISDVSEGVEKPNFDGRKLEKQGSSLSEFEMVKERFSKLLLGEDMSGCGNGVCTALAISNAITNLCATLFGQIWRLEPLHLERKSMWRREMELLLCVSDHIVELIPSWQTFPDGRKLEIMTSRPRSDLRINLPALRKLDNMLLEILDSFVDAEFWYVDQGILEPGADGSSSFQRPLPRQEEKWWLPVPRVPPGGLGENSRKQLQHRRDCTNQILKAAMAINSATLADMEVPESYFESLPKNGRASLGDLIYRYLASEQFSAECLLDCLDLSSEHQALEIANRVEASVYVWRRRTNSKALNSMNRSNSKSSWDMVKDLVNDADKRELLAERADSLLLCLKRRLPGLPQTTLDTSKIQYNKDVGKSVIESYSRVLESLAFNIVARIDDLVYVDDLTKNSDQFMSTSKAGVIAHKSIGIPYPVPLSSSQYQTGFTMPGFSGALLVSPRSKLLPCRFGVKKALTDFLAIDTRGKKCSHKVERSNSSSSIIREASTSQTEIGSFECSTEASSPRTQDSV</sequence>
<evidence type="ECO:0000259" key="4">
    <source>
        <dbReference type="PROSITE" id="PS51334"/>
    </source>
</evidence>
<dbReference type="InterPro" id="IPR005512">
    <property type="entry name" value="PRONE_dom"/>
</dbReference>
<dbReference type="Pfam" id="PF03759">
    <property type="entry name" value="PRONE"/>
    <property type="match status" value="1"/>
</dbReference>
<organism evidence="5 6">
    <name type="scientific">Actinidia chinensis var. chinensis</name>
    <name type="common">Chinese soft-hair kiwi</name>
    <dbReference type="NCBI Taxonomy" id="1590841"/>
    <lineage>
        <taxon>Eukaryota</taxon>
        <taxon>Viridiplantae</taxon>
        <taxon>Streptophyta</taxon>
        <taxon>Embryophyta</taxon>
        <taxon>Tracheophyta</taxon>
        <taxon>Spermatophyta</taxon>
        <taxon>Magnoliopsida</taxon>
        <taxon>eudicotyledons</taxon>
        <taxon>Gunneridae</taxon>
        <taxon>Pentapetalae</taxon>
        <taxon>asterids</taxon>
        <taxon>Ericales</taxon>
        <taxon>Actinidiaceae</taxon>
        <taxon>Actinidia</taxon>
    </lineage>
</organism>
<evidence type="ECO:0000313" key="5">
    <source>
        <dbReference type="EMBL" id="PSS32644.1"/>
    </source>
</evidence>
<dbReference type="AlphaFoldDB" id="A0A2R6RRJ5"/>
<evidence type="ECO:0000256" key="3">
    <source>
        <dbReference type="SAM" id="MobiDB-lite"/>
    </source>
</evidence>
<dbReference type="STRING" id="1590841.A0A2R6RRJ5"/>
<dbReference type="GO" id="GO:0005886">
    <property type="term" value="C:plasma membrane"/>
    <property type="evidence" value="ECO:0007669"/>
    <property type="project" value="UniProtKB-ARBA"/>
</dbReference>
<reference evidence="6" key="2">
    <citation type="journal article" date="2018" name="BMC Genomics">
        <title>A manually annotated Actinidia chinensis var. chinensis (kiwifruit) genome highlights the challenges associated with draft genomes and gene prediction in plants.</title>
        <authorList>
            <person name="Pilkington S.M."/>
            <person name="Crowhurst R."/>
            <person name="Hilario E."/>
            <person name="Nardozza S."/>
            <person name="Fraser L."/>
            <person name="Peng Y."/>
            <person name="Gunaseelan K."/>
            <person name="Simpson R."/>
            <person name="Tahir J."/>
            <person name="Deroles S.C."/>
            <person name="Templeton K."/>
            <person name="Luo Z."/>
            <person name="Davy M."/>
            <person name="Cheng C."/>
            <person name="McNeilage M."/>
            <person name="Scaglione D."/>
            <person name="Liu Y."/>
            <person name="Zhang Q."/>
            <person name="Datson P."/>
            <person name="De Silva N."/>
            <person name="Gardiner S.E."/>
            <person name="Bassett H."/>
            <person name="Chagne D."/>
            <person name="McCallum J."/>
            <person name="Dzierzon H."/>
            <person name="Deng C."/>
            <person name="Wang Y.Y."/>
            <person name="Barron L."/>
            <person name="Manako K."/>
            <person name="Bowen J."/>
            <person name="Foster T.M."/>
            <person name="Erridge Z.A."/>
            <person name="Tiffin H."/>
            <person name="Waite C.N."/>
            <person name="Davies K.M."/>
            <person name="Grierson E.P."/>
            <person name="Laing W.A."/>
            <person name="Kirk R."/>
            <person name="Chen X."/>
            <person name="Wood M."/>
            <person name="Montefiori M."/>
            <person name="Brummell D.A."/>
            <person name="Schwinn K.E."/>
            <person name="Catanach A."/>
            <person name="Fullerton C."/>
            <person name="Li D."/>
            <person name="Meiyalaghan S."/>
            <person name="Nieuwenhuizen N."/>
            <person name="Read N."/>
            <person name="Prakash R."/>
            <person name="Hunter D."/>
            <person name="Zhang H."/>
            <person name="McKenzie M."/>
            <person name="Knabel M."/>
            <person name="Harris A."/>
            <person name="Allan A.C."/>
            <person name="Gleave A."/>
            <person name="Chen A."/>
            <person name="Janssen B.J."/>
            <person name="Plunkett B."/>
            <person name="Ampomah-Dwamena C."/>
            <person name="Voogd C."/>
            <person name="Leif D."/>
            <person name="Lafferty D."/>
            <person name="Souleyre E.J.F."/>
            <person name="Varkonyi-Gasic E."/>
            <person name="Gambi F."/>
            <person name="Hanley J."/>
            <person name="Yao J.L."/>
            <person name="Cheung J."/>
            <person name="David K.M."/>
            <person name="Warren B."/>
            <person name="Marsh K."/>
            <person name="Snowden K.C."/>
            <person name="Lin-Wang K."/>
            <person name="Brian L."/>
            <person name="Martinez-Sanchez M."/>
            <person name="Wang M."/>
            <person name="Ileperuma N."/>
            <person name="Macnee N."/>
            <person name="Campin R."/>
            <person name="McAtee P."/>
            <person name="Drummond R.S.M."/>
            <person name="Espley R.V."/>
            <person name="Ireland H.S."/>
            <person name="Wu R."/>
            <person name="Atkinson R.G."/>
            <person name="Karunairetnam S."/>
            <person name="Bulley S."/>
            <person name="Chunkath S."/>
            <person name="Hanley Z."/>
            <person name="Storey R."/>
            <person name="Thrimawithana A.H."/>
            <person name="Thomson S."/>
            <person name="David C."/>
            <person name="Testolin R."/>
            <person name="Huang H."/>
            <person name="Hellens R.P."/>
            <person name="Schaffer R.J."/>
        </authorList>
    </citation>
    <scope>NUCLEOTIDE SEQUENCE [LARGE SCALE GENOMIC DNA]</scope>
    <source>
        <strain evidence="6">cv. Red5</strain>
    </source>
</reference>
<dbReference type="PANTHER" id="PTHR33101:SF14">
    <property type="entry name" value="ROP GUANINE NUCLEOTIDE EXCHANGE FACTOR 7"/>
    <property type="match status" value="1"/>
</dbReference>
<name>A0A2R6RRJ5_ACTCC</name>
<dbReference type="FunCoup" id="A0A2R6RRJ5">
    <property type="interactions" value="1145"/>
</dbReference>
<evidence type="ECO:0000256" key="2">
    <source>
        <dbReference type="PROSITE-ProRule" id="PRU00663"/>
    </source>
</evidence>
<dbReference type="Proteomes" id="UP000241394">
    <property type="component" value="Chromosome LG3"/>
</dbReference>